<evidence type="ECO:0000313" key="4">
    <source>
        <dbReference type="Proteomes" id="UP001165044"/>
    </source>
</evidence>
<dbReference type="PANTHER" id="PTHR11178">
    <property type="entry name" value="IRON-SULFUR CLUSTER SCAFFOLD PROTEIN NFU-RELATED"/>
    <property type="match status" value="1"/>
</dbReference>
<dbReference type="Gene3D" id="3.30.300.130">
    <property type="entry name" value="Fe-S cluster assembly (FSCA)"/>
    <property type="match status" value="1"/>
</dbReference>
<reference evidence="3" key="1">
    <citation type="journal article" date="2023" name="Antonie Van Leeuwenhoek">
        <title>Mesoterricola silvestris gen. nov., sp. nov., Mesoterricola sediminis sp. nov., Geothrix oryzae sp. nov., Geothrix edaphica sp. nov., Geothrix rubra sp. nov., and Geothrix limicola sp. nov., six novel members of Acidobacteriota isolated from soils.</title>
        <authorList>
            <person name="Itoh H."/>
            <person name="Sugisawa Y."/>
            <person name="Mise K."/>
            <person name="Xu Z."/>
            <person name="Kuniyasu M."/>
            <person name="Ushijima N."/>
            <person name="Kawano K."/>
            <person name="Kobayashi E."/>
            <person name="Shiratori Y."/>
            <person name="Masuda Y."/>
            <person name="Senoo K."/>
        </authorList>
    </citation>
    <scope>NUCLEOTIDE SEQUENCE</scope>
    <source>
        <strain evidence="3">Red802</strain>
    </source>
</reference>
<dbReference type="RefSeq" id="WP_285609337.1">
    <property type="nucleotide sequence ID" value="NZ_BSDC01000003.1"/>
</dbReference>
<protein>
    <submittedName>
        <fullName evidence="3">Iron transporter</fullName>
    </submittedName>
</protein>
<dbReference type="EMBL" id="BSDC01000003">
    <property type="protein sequence ID" value="GLH67866.1"/>
    <property type="molecule type" value="Genomic_DNA"/>
</dbReference>
<dbReference type="Pfam" id="PF08712">
    <property type="entry name" value="Nfu_N"/>
    <property type="match status" value="1"/>
</dbReference>
<dbReference type="InterPro" id="IPR034904">
    <property type="entry name" value="FSCA_dom_sf"/>
</dbReference>
<dbReference type="Proteomes" id="UP001165044">
    <property type="component" value="Unassembled WGS sequence"/>
</dbReference>
<sequence length="181" mass="19206">MPKVINIEPTPNPDALKFLVHPAILKAGSRSFKDFGAAVGDPLGSALFALGKVTSVFYMDRFVTVNKEPSAEWTDLIDPICESIEDLKLPENDTGDAAGLTPGGDADATLERINQLLDSRIRPGLAGDGGGLEVISFDGQTLQISYHGACGSCPSSTSGTLRYIEGLLQEEVSPSIRVVSW</sequence>
<evidence type="ECO:0000313" key="3">
    <source>
        <dbReference type="EMBL" id="GLH67866.1"/>
    </source>
</evidence>
<dbReference type="SUPFAM" id="SSF117916">
    <property type="entry name" value="Fe-S cluster assembly (FSCA) domain-like"/>
    <property type="match status" value="1"/>
</dbReference>
<name>A0ABQ5Q0E2_9BACT</name>
<gene>
    <name evidence="3" type="ORF">GETHED_22300</name>
</gene>
<dbReference type="Pfam" id="PF01106">
    <property type="entry name" value="NifU"/>
    <property type="match status" value="1"/>
</dbReference>
<feature type="domain" description="Scaffold protein Nfu/NifU N-terminal" evidence="2">
    <location>
        <begin position="5"/>
        <end position="88"/>
    </location>
</feature>
<dbReference type="InterPro" id="IPR036498">
    <property type="entry name" value="Nfu/NifU_N_sf"/>
</dbReference>
<dbReference type="InterPro" id="IPR014824">
    <property type="entry name" value="Nfu/NifU_N"/>
</dbReference>
<keyword evidence="4" id="KW-1185">Reference proteome</keyword>
<dbReference type="SMART" id="SM00932">
    <property type="entry name" value="Nfu_N"/>
    <property type="match status" value="1"/>
</dbReference>
<evidence type="ECO:0000256" key="1">
    <source>
        <dbReference type="ARBA" id="ARBA00006420"/>
    </source>
</evidence>
<dbReference type="InterPro" id="IPR001075">
    <property type="entry name" value="NIF_FeS_clus_asmbl_NifU_C"/>
</dbReference>
<accession>A0ABQ5Q0E2</accession>
<evidence type="ECO:0000259" key="2">
    <source>
        <dbReference type="SMART" id="SM00932"/>
    </source>
</evidence>
<dbReference type="SUPFAM" id="SSF110836">
    <property type="entry name" value="Hypothetical protein SAV1430"/>
    <property type="match status" value="1"/>
</dbReference>
<comment type="caution">
    <text evidence="3">The sequence shown here is derived from an EMBL/GenBank/DDBJ whole genome shotgun (WGS) entry which is preliminary data.</text>
</comment>
<dbReference type="PANTHER" id="PTHR11178:SF1">
    <property type="entry name" value="NFU1 IRON-SULFUR CLUSTER SCAFFOLD HOMOLOG, MITOCHONDRIAL"/>
    <property type="match status" value="1"/>
</dbReference>
<comment type="similarity">
    <text evidence="1">Belongs to the NifU family.</text>
</comment>
<organism evidence="3 4">
    <name type="scientific">Geothrix edaphica</name>
    <dbReference type="NCBI Taxonomy" id="2927976"/>
    <lineage>
        <taxon>Bacteria</taxon>
        <taxon>Pseudomonadati</taxon>
        <taxon>Acidobacteriota</taxon>
        <taxon>Holophagae</taxon>
        <taxon>Holophagales</taxon>
        <taxon>Holophagaceae</taxon>
        <taxon>Geothrix</taxon>
    </lineage>
</organism>
<proteinExistence type="inferred from homology"/>
<dbReference type="Gene3D" id="3.30.1370.70">
    <property type="entry name" value="Scaffold protein Nfu/NifU, N-terminal domain"/>
    <property type="match status" value="1"/>
</dbReference>